<dbReference type="InterPro" id="IPR010664">
    <property type="entry name" value="LipoPS_assembly_LptC-rel"/>
</dbReference>
<dbReference type="EMBL" id="PCDP01000038">
    <property type="protein sequence ID" value="PZM12175.1"/>
    <property type="molecule type" value="Genomic_DNA"/>
</dbReference>
<keyword evidence="1" id="KW-0472">Membrane</keyword>
<evidence type="ECO:0000313" key="3">
    <source>
        <dbReference type="Proteomes" id="UP000248925"/>
    </source>
</evidence>
<dbReference type="RefSeq" id="WP_111161791.1">
    <property type="nucleotide sequence ID" value="NZ_PCDP01000038.1"/>
</dbReference>
<keyword evidence="3" id="KW-1185">Reference proteome</keyword>
<organism evidence="2 3">
    <name type="scientific">Rhizobium tubonense</name>
    <dbReference type="NCBI Taxonomy" id="484088"/>
    <lineage>
        <taxon>Bacteria</taxon>
        <taxon>Pseudomonadati</taxon>
        <taxon>Pseudomonadota</taxon>
        <taxon>Alphaproteobacteria</taxon>
        <taxon>Hyphomicrobiales</taxon>
        <taxon>Rhizobiaceae</taxon>
        <taxon>Rhizobium/Agrobacterium group</taxon>
        <taxon>Rhizobium</taxon>
    </lineage>
</organism>
<dbReference type="Pfam" id="PF06835">
    <property type="entry name" value="LptC"/>
    <property type="match status" value="1"/>
</dbReference>
<proteinExistence type="predicted"/>
<dbReference type="Proteomes" id="UP000248925">
    <property type="component" value="Unassembled WGS sequence"/>
</dbReference>
<sequence length="221" mass="23934">MLNTLETSEQARNTAREMNAYKDALFHSARVKKLKFLLPIAALVISMIFIAVSVVRAYLPENIKIEGAKIEDGKVVMEKPAIAGRNADGINYSMIAEKALQDLKDPNMITLKNIKAAMPVNDGVIAHVIALSADFNRAADTLKLTEPFTVTMDNGVRAEFKAADLDVKAGSLITDQPVAIQKGNASVVAQSLKMTDKGTVIEFDGQVRMHIDPATIHNSGT</sequence>
<dbReference type="AlphaFoldDB" id="A0A2W4CP85"/>
<name>A0A2W4CP85_9HYPH</name>
<accession>A0A2W4CP85</accession>
<comment type="caution">
    <text evidence="2">The sequence shown here is derived from an EMBL/GenBank/DDBJ whole genome shotgun (WGS) entry which is preliminary data.</text>
</comment>
<gene>
    <name evidence="2" type="ORF">CPY51_18975</name>
</gene>
<reference evidence="2 3" key="1">
    <citation type="journal article" date="2018" name="Sci. Rep.">
        <title>Rhizobium tumorigenes sp. nov., a novel plant tumorigenic bacterium isolated from cane gall tumors on thornless blackberry.</title>
        <authorList>
            <person name="Kuzmanovi N."/>
            <person name="Smalla K."/>
            <person name="Gronow S."/>
            <person name="PuBawska J."/>
        </authorList>
    </citation>
    <scope>NUCLEOTIDE SEQUENCE [LARGE SCALE GENOMIC DNA]</scope>
    <source>
        <strain evidence="2 3">CCBAU 85046</strain>
    </source>
</reference>
<dbReference type="OrthoDB" id="7873824at2"/>
<keyword evidence="1" id="KW-0812">Transmembrane</keyword>
<evidence type="ECO:0000256" key="1">
    <source>
        <dbReference type="SAM" id="Phobius"/>
    </source>
</evidence>
<protein>
    <submittedName>
        <fullName evidence="2">LPS export ABC transporter periplasmic protein LptC</fullName>
    </submittedName>
</protein>
<evidence type="ECO:0000313" key="2">
    <source>
        <dbReference type="EMBL" id="PZM12175.1"/>
    </source>
</evidence>
<keyword evidence="1" id="KW-1133">Transmembrane helix</keyword>
<feature type="transmembrane region" description="Helical" evidence="1">
    <location>
        <begin position="36"/>
        <end position="59"/>
    </location>
</feature>